<evidence type="ECO:0000256" key="1">
    <source>
        <dbReference type="SAM" id="SignalP"/>
    </source>
</evidence>
<reference evidence="3" key="1">
    <citation type="journal article" date="2019" name="Int. J. Syst. Evol. Microbiol.">
        <title>The Global Catalogue of Microorganisms (GCM) 10K type strain sequencing project: providing services to taxonomists for standard genome sequencing and annotation.</title>
        <authorList>
            <consortium name="The Broad Institute Genomics Platform"/>
            <consortium name="The Broad Institute Genome Sequencing Center for Infectious Disease"/>
            <person name="Wu L."/>
            <person name="Ma J."/>
        </authorList>
    </citation>
    <scope>NUCLEOTIDE SEQUENCE [LARGE SCALE GENOMIC DNA]</scope>
    <source>
        <strain evidence="3">CGMCC 1.12966</strain>
    </source>
</reference>
<sequence length="689" mass="78870">MYKLIRKIKVMSLSFAVFVVVIGHGCSGSSPITDELQKVIQHYGSDKEKVAAVHYLAKSLSLHTMIVVDNEDQLHKGMHYVDSCYYALAKGRSLDELSSGDFKGRLNELRKSVDSALVGFKKLKPRVQIGPAEELITAAHIIEHVDHAFFIREQIKFVSDLSLEKFMQYFIPFENTVGYPIRKTNKYFSAFFSKYLPQVEKSNVPEVVKFYHTTVDNFRYLCGQYPFDQKLGFEELLFTDVAGWDCFDVSSFGAFSLNAFGVPTGVAYYCGFKSLNGIHSFNFIESQLGNYSAFSLEGGYYYPVKIDERYQPDDQNLNIYRILYEHAPNSPFNLSENPFDIPDNLRDPLISDITSQFYKTGKLHVKFAEEHDNEIIYLCNFSSRSDLVPVTWGKTNGRQGHFFAQVVPERLYFPCRYDEERGLSPIGNPFMVQMIDHTMSKREYVGSSNRLSVNLLRKYPVKKHTKERIAALVGTAVLASDRYDFGDGSVDTLYLLKHDLTPYRQDLYLNNNRPYQFYKILAPAERPNLHLAEVYFLSRARYGYENIAVAPKLPNFPGPPKKDDSVWVLDGPLAEMTAKAEYDGNVQTAPSAYPSVSLNLKEAQVIDRVRVCPLNEQNGIDVGDVYTLYTWTANIGWTPIETKKAAGNYLPFKDMYVNKLYWLKNDTKGKEEMLFTIDEKGNQQFIYNE</sequence>
<gene>
    <name evidence="2" type="ORF">GCM10017764_20210</name>
</gene>
<feature type="signal peptide" evidence="1">
    <location>
        <begin position="1"/>
        <end position="19"/>
    </location>
</feature>
<dbReference type="EMBL" id="BNAF01000007">
    <property type="protein sequence ID" value="GHE36955.1"/>
    <property type="molecule type" value="Genomic_DNA"/>
</dbReference>
<organism evidence="2 3">
    <name type="scientific">Sphingobacterium griseoflavum</name>
    <dbReference type="NCBI Taxonomy" id="1474952"/>
    <lineage>
        <taxon>Bacteria</taxon>
        <taxon>Pseudomonadati</taxon>
        <taxon>Bacteroidota</taxon>
        <taxon>Sphingobacteriia</taxon>
        <taxon>Sphingobacteriales</taxon>
        <taxon>Sphingobacteriaceae</taxon>
        <taxon>Sphingobacterium</taxon>
    </lineage>
</organism>
<proteinExistence type="predicted"/>
<accession>A0ABQ3HUX1</accession>
<dbReference type="Proteomes" id="UP000620550">
    <property type="component" value="Unassembled WGS sequence"/>
</dbReference>
<keyword evidence="1" id="KW-0732">Signal</keyword>
<evidence type="ECO:0000313" key="3">
    <source>
        <dbReference type="Proteomes" id="UP000620550"/>
    </source>
</evidence>
<name>A0ABQ3HUX1_9SPHI</name>
<keyword evidence="3" id="KW-1185">Reference proteome</keyword>
<comment type="caution">
    <text evidence="2">The sequence shown here is derived from an EMBL/GenBank/DDBJ whole genome shotgun (WGS) entry which is preliminary data.</text>
</comment>
<dbReference type="RefSeq" id="WP_189626546.1">
    <property type="nucleotide sequence ID" value="NZ_BNAF01000007.1"/>
</dbReference>
<feature type="chain" id="PRO_5045480440" evidence="1">
    <location>
        <begin position="20"/>
        <end position="689"/>
    </location>
</feature>
<protein>
    <submittedName>
        <fullName evidence="2">Uncharacterized protein</fullName>
    </submittedName>
</protein>
<evidence type="ECO:0000313" key="2">
    <source>
        <dbReference type="EMBL" id="GHE36955.1"/>
    </source>
</evidence>